<keyword evidence="8 12" id="KW-0472">Membrane</keyword>
<keyword evidence="6 12" id="KW-0915">Sodium</keyword>
<dbReference type="PANTHER" id="PTHR28259">
    <property type="entry name" value="FLUORIDE EXPORT PROTEIN 1-RELATED"/>
    <property type="match status" value="1"/>
</dbReference>
<keyword evidence="12" id="KW-0479">Metal-binding</keyword>
<feature type="binding site" evidence="12">
    <location>
        <position position="83"/>
    </location>
    <ligand>
        <name>Na(+)</name>
        <dbReference type="ChEBI" id="CHEBI:29101"/>
        <note>structural</note>
    </ligand>
</feature>
<evidence type="ECO:0000256" key="12">
    <source>
        <dbReference type="HAMAP-Rule" id="MF_00454"/>
    </source>
</evidence>
<keyword evidence="5 12" id="KW-1133">Transmembrane helix</keyword>
<dbReference type="EMBL" id="SLXU01000001">
    <property type="protein sequence ID" value="TCP62996.1"/>
    <property type="molecule type" value="Genomic_DNA"/>
</dbReference>
<feature type="binding site" evidence="12">
    <location>
        <position position="80"/>
    </location>
    <ligand>
        <name>Na(+)</name>
        <dbReference type="ChEBI" id="CHEBI:29101"/>
        <note>structural</note>
    </ligand>
</feature>
<protein>
    <recommendedName>
        <fullName evidence="12">Fluoride-specific ion channel FluC</fullName>
    </recommendedName>
</protein>
<keyword evidence="7 12" id="KW-0406">Ion transport</keyword>
<feature type="transmembrane region" description="Helical" evidence="12">
    <location>
        <begin position="70"/>
        <end position="96"/>
    </location>
</feature>
<feature type="transmembrane region" description="Helical" evidence="12">
    <location>
        <begin position="6"/>
        <end position="25"/>
    </location>
</feature>
<evidence type="ECO:0000313" key="14">
    <source>
        <dbReference type="Proteomes" id="UP000295050"/>
    </source>
</evidence>
<keyword evidence="2 12" id="KW-1003">Cell membrane</keyword>
<evidence type="ECO:0000256" key="4">
    <source>
        <dbReference type="ARBA" id="ARBA00022692"/>
    </source>
</evidence>
<sequence>MTQIAAFMGFVAMGSALGGMARYAVSGLVVRLISETFPWGTLVVNVSGAFAAGCLGWLVVNGHLADWPDLWPVVVTGFLGSYTTVSSFSLQTLALMRDGEWWRAGGNVVLSLSLCLGAAVAGGLAASAAVGQ</sequence>
<dbReference type="HAMAP" id="MF_00454">
    <property type="entry name" value="FluC"/>
    <property type="match status" value="1"/>
</dbReference>
<evidence type="ECO:0000256" key="9">
    <source>
        <dbReference type="ARBA" id="ARBA00023303"/>
    </source>
</evidence>
<evidence type="ECO:0000256" key="5">
    <source>
        <dbReference type="ARBA" id="ARBA00022989"/>
    </source>
</evidence>
<dbReference type="Pfam" id="PF02537">
    <property type="entry name" value="CRCB"/>
    <property type="match status" value="1"/>
</dbReference>
<reference evidence="13 14" key="1">
    <citation type="submission" date="2019-03" db="EMBL/GenBank/DDBJ databases">
        <title>Genomic Encyclopedia of Type Strains, Phase IV (KMG-IV): sequencing the most valuable type-strain genomes for metagenomic binning, comparative biology and taxonomic classification.</title>
        <authorList>
            <person name="Goeker M."/>
        </authorList>
    </citation>
    <scope>NUCLEOTIDE SEQUENCE [LARGE SCALE GENOMIC DNA]</scope>
    <source>
        <strain evidence="13 14">DSM 24766</strain>
    </source>
</reference>
<name>A0A4V2SWP4_9RHOB</name>
<dbReference type="InterPro" id="IPR003691">
    <property type="entry name" value="FluC"/>
</dbReference>
<evidence type="ECO:0000313" key="13">
    <source>
        <dbReference type="EMBL" id="TCP62996.1"/>
    </source>
</evidence>
<dbReference type="GO" id="GO:0140114">
    <property type="term" value="P:cellular detoxification of fluoride"/>
    <property type="evidence" value="ECO:0007669"/>
    <property type="project" value="UniProtKB-UniRule"/>
</dbReference>
<evidence type="ECO:0000256" key="2">
    <source>
        <dbReference type="ARBA" id="ARBA00022475"/>
    </source>
</evidence>
<evidence type="ECO:0000256" key="3">
    <source>
        <dbReference type="ARBA" id="ARBA00022519"/>
    </source>
</evidence>
<evidence type="ECO:0000256" key="7">
    <source>
        <dbReference type="ARBA" id="ARBA00023065"/>
    </source>
</evidence>
<keyword evidence="9 12" id="KW-0407">Ion channel</keyword>
<evidence type="ECO:0000256" key="10">
    <source>
        <dbReference type="ARBA" id="ARBA00035120"/>
    </source>
</evidence>
<feature type="transmembrane region" description="Helical" evidence="12">
    <location>
        <begin position="108"/>
        <end position="130"/>
    </location>
</feature>
<feature type="transmembrane region" description="Helical" evidence="12">
    <location>
        <begin position="37"/>
        <end position="58"/>
    </location>
</feature>
<dbReference type="GO" id="GO:0005886">
    <property type="term" value="C:plasma membrane"/>
    <property type="evidence" value="ECO:0007669"/>
    <property type="project" value="UniProtKB-SubCell"/>
</dbReference>
<accession>A0A4V2SWP4</accession>
<keyword evidence="14" id="KW-1185">Reference proteome</keyword>
<keyword evidence="12" id="KW-0813">Transport</keyword>
<comment type="caution">
    <text evidence="13">The sequence shown here is derived from an EMBL/GenBank/DDBJ whole genome shotgun (WGS) entry which is preliminary data.</text>
</comment>
<organism evidence="13 14">
    <name type="scientific">Rhodovulum bhavnagarense</name>
    <dbReference type="NCBI Taxonomy" id="992286"/>
    <lineage>
        <taxon>Bacteria</taxon>
        <taxon>Pseudomonadati</taxon>
        <taxon>Pseudomonadota</taxon>
        <taxon>Alphaproteobacteria</taxon>
        <taxon>Rhodobacterales</taxon>
        <taxon>Paracoccaceae</taxon>
        <taxon>Rhodovulum</taxon>
    </lineage>
</organism>
<comment type="activity regulation">
    <text evidence="12">Na(+) is not transported, but it plays an essential structural role and its presence is essential for fluoride channel function.</text>
</comment>
<dbReference type="NCBIfam" id="NF010799">
    <property type="entry name" value="PRK14203.1"/>
    <property type="match status" value="1"/>
</dbReference>
<evidence type="ECO:0000256" key="11">
    <source>
        <dbReference type="ARBA" id="ARBA00035585"/>
    </source>
</evidence>
<dbReference type="GO" id="GO:0062054">
    <property type="term" value="F:fluoride channel activity"/>
    <property type="evidence" value="ECO:0007669"/>
    <property type="project" value="UniProtKB-UniRule"/>
</dbReference>
<comment type="catalytic activity">
    <reaction evidence="11">
        <text>fluoride(in) = fluoride(out)</text>
        <dbReference type="Rhea" id="RHEA:76159"/>
        <dbReference type="ChEBI" id="CHEBI:17051"/>
    </reaction>
    <physiologicalReaction direction="left-to-right" evidence="11">
        <dbReference type="Rhea" id="RHEA:76160"/>
    </physiologicalReaction>
</comment>
<evidence type="ECO:0000256" key="8">
    <source>
        <dbReference type="ARBA" id="ARBA00023136"/>
    </source>
</evidence>
<comment type="similarity">
    <text evidence="10 12">Belongs to the fluoride channel Fluc/FEX (TC 1.A.43) family.</text>
</comment>
<dbReference type="AlphaFoldDB" id="A0A4V2SWP4"/>
<dbReference type="GO" id="GO:0046872">
    <property type="term" value="F:metal ion binding"/>
    <property type="evidence" value="ECO:0007669"/>
    <property type="project" value="UniProtKB-KW"/>
</dbReference>
<comment type="subcellular location">
    <subcellularLocation>
        <location evidence="1 12">Cell membrane</location>
        <topology evidence="1 12">Multi-pass membrane protein</topology>
    </subcellularLocation>
</comment>
<proteinExistence type="inferred from homology"/>
<dbReference type="Proteomes" id="UP000295050">
    <property type="component" value="Unassembled WGS sequence"/>
</dbReference>
<comment type="function">
    <text evidence="12">Fluoride-specific ion channel. Important for reducing fluoride concentration in the cell, thus reducing its toxicity.</text>
</comment>
<evidence type="ECO:0000256" key="6">
    <source>
        <dbReference type="ARBA" id="ARBA00023053"/>
    </source>
</evidence>
<dbReference type="RefSeq" id="WP_132949952.1">
    <property type="nucleotide sequence ID" value="NZ_SLXU01000001.1"/>
</dbReference>
<dbReference type="PANTHER" id="PTHR28259:SF1">
    <property type="entry name" value="FLUORIDE EXPORT PROTEIN 1-RELATED"/>
    <property type="match status" value="1"/>
</dbReference>
<keyword evidence="3" id="KW-0997">Cell inner membrane</keyword>
<evidence type="ECO:0000256" key="1">
    <source>
        <dbReference type="ARBA" id="ARBA00004651"/>
    </source>
</evidence>
<gene>
    <name evidence="12" type="primary">fluC</name>
    <name evidence="12" type="synonym">crcB</name>
    <name evidence="13" type="ORF">EV663_101259</name>
</gene>
<dbReference type="OrthoDB" id="9806299at2"/>
<keyword evidence="4 12" id="KW-0812">Transmembrane</keyword>